<reference evidence="1 2" key="1">
    <citation type="submission" date="2019-05" db="EMBL/GenBank/DDBJ databases">
        <title>Draft genomes of eight strains of Campylobacter helveticus isolated from cats and a dog in New Zealand.</title>
        <authorList>
            <person name="Bojanic K."/>
            <person name="Midwinter A.C."/>
            <person name="Biggs P.J."/>
            <person name="Acke E."/>
            <person name="Cornelius A.J."/>
            <person name="Marshall J.C."/>
        </authorList>
    </citation>
    <scope>NUCLEOTIDE SEQUENCE [LARGE SCALE GENOMIC DNA]</scope>
    <source>
        <strain evidence="1 2">ACP123b</strain>
    </source>
</reference>
<gene>
    <name evidence="1" type="ORF">FDW42_09895</name>
</gene>
<dbReference type="EMBL" id="VDBS01000101">
    <property type="protein sequence ID" value="TNB54856.1"/>
    <property type="molecule type" value="Genomic_DNA"/>
</dbReference>
<dbReference type="KEGG" id="chv:CHELV3228_0656"/>
<name>A0AAX2UI36_9BACT</name>
<evidence type="ECO:0000313" key="2">
    <source>
        <dbReference type="Proteomes" id="UP000306813"/>
    </source>
</evidence>
<protein>
    <submittedName>
        <fullName evidence="1">Uncharacterized protein</fullName>
    </submittedName>
</protein>
<dbReference type="RefSeq" id="WP_082199530.1">
    <property type="nucleotide sequence ID" value="NZ_CP020478.1"/>
</dbReference>
<dbReference type="Proteomes" id="UP000306813">
    <property type="component" value="Unassembled WGS sequence"/>
</dbReference>
<proteinExistence type="predicted"/>
<dbReference type="AlphaFoldDB" id="A0AAX2UI36"/>
<evidence type="ECO:0000313" key="1">
    <source>
        <dbReference type="EMBL" id="TNB54856.1"/>
    </source>
</evidence>
<accession>A0AAX2UI36</accession>
<comment type="caution">
    <text evidence="1">The sequence shown here is derived from an EMBL/GenBank/DDBJ whole genome shotgun (WGS) entry which is preliminary data.</text>
</comment>
<organism evidence="1 2">
    <name type="scientific">Campylobacter helveticus</name>
    <dbReference type="NCBI Taxonomy" id="28898"/>
    <lineage>
        <taxon>Bacteria</taxon>
        <taxon>Pseudomonadati</taxon>
        <taxon>Campylobacterota</taxon>
        <taxon>Epsilonproteobacteria</taxon>
        <taxon>Campylobacterales</taxon>
        <taxon>Campylobacteraceae</taxon>
        <taxon>Campylobacter</taxon>
    </lineage>
</organism>
<sequence length="593" mass="70751">MIFNYKYSLGIYVNDWGFAMGSEGNPHVFLGLKREKVQCSNMQTKIQENLYQHYLKHNMLEQANQCKINIDKMRCFIDENTLFDLQQELSKKYEYYFDESDEFKAWIDTELDKTKVNDKDFNEILRKEFNDNFTFLRQCYADITEPFFIWVKNIKNIGNDYLKNEMSFDEFENLFNEFAKSSYSNLDSIEGFFGFGPYKTSLFNNYQKNQHNTGGKVFQNNHWNDKFEEKKQNIDSKNKEELKNQSLPRIPRNQDDKDFFMYSPEHHLTTMRPLKTFQKCFSKVIEINQNEYEKIAKQILFHTLLSSNDIRQSSKIFSNQRNIFKDYKVVGNSCVDFVMDKLQLIGASKFDKSVAITPYDIICHIQNMKPNYYNNQKDTYKNPLSKNDAIFLLLYDVELFYQNYSILCSIDPTWDCEQGLKSYSQYCEFLLQSNLLNDTRLNRLTNHISNNQLKAFPRNIEIQAIEDDVAMRLNTHFCIASYFQDRLKYIPNLQTKISLIIYDKKDKQYLKADSQSQFVFDKFIYDKNIPSHNISLWYEQPILFEKNPHPLAIQIQENIFDKYPKYFAQNIIGEQKDYGDYRDFLQQGQTNNV</sequence>
<dbReference type="GeneID" id="52036571"/>